<feature type="compositionally biased region" description="Low complexity" evidence="1">
    <location>
        <begin position="176"/>
        <end position="187"/>
    </location>
</feature>
<feature type="domain" description="Myb/SANT-like" evidence="2">
    <location>
        <begin position="40"/>
        <end position="117"/>
    </location>
</feature>
<reference evidence="3" key="1">
    <citation type="submission" date="2021-03" db="EMBL/GenBank/DDBJ databases">
        <authorList>
            <person name="Li Z."/>
            <person name="Yang C."/>
        </authorList>
    </citation>
    <scope>NUCLEOTIDE SEQUENCE</scope>
    <source>
        <strain evidence="3">Dzin_1.0</strain>
        <tissue evidence="3">Leaf</tissue>
    </source>
</reference>
<gene>
    <name evidence="3" type="ORF">J5N97_022399</name>
</gene>
<dbReference type="InterPro" id="IPR024752">
    <property type="entry name" value="Myb/SANT-like_dom"/>
</dbReference>
<proteinExistence type="predicted"/>
<dbReference type="AlphaFoldDB" id="A0A9D5CBG5"/>
<dbReference type="PANTHER" id="PTHR47584">
    <property type="match status" value="1"/>
</dbReference>
<feature type="region of interest" description="Disordered" evidence="1">
    <location>
        <begin position="176"/>
        <end position="202"/>
    </location>
</feature>
<comment type="caution">
    <text evidence="3">The sequence shown here is derived from an EMBL/GenBank/DDBJ whole genome shotgun (WGS) entry which is preliminary data.</text>
</comment>
<sequence length="319" mass="36750">MTLSKAGQAALPGGSSSLIDPPPSQQDVHQQQQRNNCSTEGDETLIYLLLEEQLRCKRFVGSSKSDLWFQVWNLYQQKTNEDISMIQLKNRWKILKKKYKIYSSLLNKSGWSWDFENDCPSPKNLDMWDDIIKVNKEYENTGDKSFPLFWLVHEFACDSAAIWRFDMRSTKDKAAIDVGDGSGSSDAPDGEQPIEVHPSQRKGKNIIDNGLKRKQLQNQSIPVMKRKNINEALVEINRLVELSDNKSKIIEQYKDEIHNLSFRLCMDKLTSLSNITDEKLFVGAQALKNLDERIFFLTMQTSAIDVWLSQHMKKFHNQG</sequence>
<keyword evidence="4" id="KW-1185">Reference proteome</keyword>
<name>A0A9D5CBG5_9LILI</name>
<protein>
    <recommendedName>
        <fullName evidence="2">Myb/SANT-like domain-containing protein</fullName>
    </recommendedName>
</protein>
<dbReference type="Pfam" id="PF12776">
    <property type="entry name" value="Myb_DNA-bind_3"/>
    <property type="match status" value="1"/>
</dbReference>
<evidence type="ECO:0000313" key="4">
    <source>
        <dbReference type="Proteomes" id="UP001085076"/>
    </source>
</evidence>
<evidence type="ECO:0000259" key="2">
    <source>
        <dbReference type="Pfam" id="PF12776"/>
    </source>
</evidence>
<evidence type="ECO:0000256" key="1">
    <source>
        <dbReference type="SAM" id="MobiDB-lite"/>
    </source>
</evidence>
<reference evidence="3" key="2">
    <citation type="journal article" date="2022" name="Hortic Res">
        <title>The genome of Dioscorea zingiberensis sheds light on the biosynthesis, origin and evolution of the medicinally important diosgenin saponins.</title>
        <authorList>
            <person name="Li Y."/>
            <person name="Tan C."/>
            <person name="Li Z."/>
            <person name="Guo J."/>
            <person name="Li S."/>
            <person name="Chen X."/>
            <person name="Wang C."/>
            <person name="Dai X."/>
            <person name="Yang H."/>
            <person name="Song W."/>
            <person name="Hou L."/>
            <person name="Xu J."/>
            <person name="Tong Z."/>
            <person name="Xu A."/>
            <person name="Yuan X."/>
            <person name="Wang W."/>
            <person name="Yang Q."/>
            <person name="Chen L."/>
            <person name="Sun Z."/>
            <person name="Wang K."/>
            <person name="Pan B."/>
            <person name="Chen J."/>
            <person name="Bao Y."/>
            <person name="Liu F."/>
            <person name="Qi X."/>
            <person name="Gang D.R."/>
            <person name="Wen J."/>
            <person name="Li J."/>
        </authorList>
    </citation>
    <scope>NUCLEOTIDE SEQUENCE</scope>
    <source>
        <strain evidence="3">Dzin_1.0</strain>
    </source>
</reference>
<organism evidence="3 4">
    <name type="scientific">Dioscorea zingiberensis</name>
    <dbReference type="NCBI Taxonomy" id="325984"/>
    <lineage>
        <taxon>Eukaryota</taxon>
        <taxon>Viridiplantae</taxon>
        <taxon>Streptophyta</taxon>
        <taxon>Embryophyta</taxon>
        <taxon>Tracheophyta</taxon>
        <taxon>Spermatophyta</taxon>
        <taxon>Magnoliopsida</taxon>
        <taxon>Liliopsida</taxon>
        <taxon>Dioscoreales</taxon>
        <taxon>Dioscoreaceae</taxon>
        <taxon>Dioscorea</taxon>
    </lineage>
</organism>
<accession>A0A9D5CBG5</accession>
<feature type="region of interest" description="Disordered" evidence="1">
    <location>
        <begin position="1"/>
        <end position="36"/>
    </location>
</feature>
<dbReference type="Proteomes" id="UP001085076">
    <property type="component" value="Miscellaneous, Linkage group lg06"/>
</dbReference>
<dbReference type="PANTHER" id="PTHR47584:SF14">
    <property type="entry name" value="L10-INTERACTING MYB DOMAIN-CONTAINING PROTEIN-LIKE"/>
    <property type="match status" value="1"/>
</dbReference>
<dbReference type="EMBL" id="JAGGNH010000006">
    <property type="protein sequence ID" value="KAJ0969522.1"/>
    <property type="molecule type" value="Genomic_DNA"/>
</dbReference>
<evidence type="ECO:0000313" key="3">
    <source>
        <dbReference type="EMBL" id="KAJ0969522.1"/>
    </source>
</evidence>
<dbReference type="InterPro" id="IPR045026">
    <property type="entry name" value="LIMYB"/>
</dbReference>
<dbReference type="OrthoDB" id="3366674at2759"/>